<comment type="caution">
    <text evidence="2">The sequence shown here is derived from an EMBL/GenBank/DDBJ whole genome shotgun (WGS) entry which is preliminary data.</text>
</comment>
<evidence type="ECO:0000313" key="2">
    <source>
        <dbReference type="EMBL" id="OHA24392.1"/>
    </source>
</evidence>
<proteinExistence type="predicted"/>
<accession>A0A1G2MN17</accession>
<dbReference type="EMBL" id="MHRM01000005">
    <property type="protein sequence ID" value="OHA24392.1"/>
    <property type="molecule type" value="Genomic_DNA"/>
</dbReference>
<name>A0A1G2MN17_9BACT</name>
<feature type="transmembrane region" description="Helical" evidence="1">
    <location>
        <begin position="12"/>
        <end position="32"/>
    </location>
</feature>
<keyword evidence="1" id="KW-0472">Membrane</keyword>
<dbReference type="STRING" id="1802308.A3D50_00035"/>
<protein>
    <recommendedName>
        <fullName evidence="4">General secretion pathway GspH domain-containing protein</fullName>
    </recommendedName>
</protein>
<dbReference type="Proteomes" id="UP000178413">
    <property type="component" value="Unassembled WGS sequence"/>
</dbReference>
<dbReference type="NCBIfam" id="TIGR02532">
    <property type="entry name" value="IV_pilin_GFxxxE"/>
    <property type="match status" value="1"/>
</dbReference>
<reference evidence="2 3" key="1">
    <citation type="journal article" date="2016" name="Nat. Commun.">
        <title>Thousands of microbial genomes shed light on interconnected biogeochemical processes in an aquifer system.</title>
        <authorList>
            <person name="Anantharaman K."/>
            <person name="Brown C.T."/>
            <person name="Hug L.A."/>
            <person name="Sharon I."/>
            <person name="Castelle C.J."/>
            <person name="Probst A.J."/>
            <person name="Thomas B.C."/>
            <person name="Singh A."/>
            <person name="Wilkins M.J."/>
            <person name="Karaoz U."/>
            <person name="Brodie E.L."/>
            <person name="Williams K.H."/>
            <person name="Hubbard S.S."/>
            <person name="Banfield J.F."/>
        </authorList>
    </citation>
    <scope>NUCLEOTIDE SEQUENCE [LARGE SCALE GENOMIC DNA]</scope>
</reference>
<evidence type="ECO:0000256" key="1">
    <source>
        <dbReference type="SAM" id="Phobius"/>
    </source>
</evidence>
<evidence type="ECO:0000313" key="3">
    <source>
        <dbReference type="Proteomes" id="UP000178413"/>
    </source>
</evidence>
<keyword evidence="1" id="KW-1133">Transmembrane helix</keyword>
<organism evidence="2 3">
    <name type="scientific">Candidatus Taylorbacteria bacterium RIFCSPHIGHO2_02_FULL_44_12</name>
    <dbReference type="NCBI Taxonomy" id="1802308"/>
    <lineage>
        <taxon>Bacteria</taxon>
        <taxon>Candidatus Tayloriibacteriota</taxon>
    </lineage>
</organism>
<gene>
    <name evidence="2" type="ORF">A3D50_00035</name>
</gene>
<sequence>MSSTKHFIRRGFTLVELMVSLGIFTFMTLLLVTKYGNFNQSVLLTDLAYDVALTIRTAQTYGLSVKNAGTGTNPFQYSYGVDFSPETSGLNNNRVLTFFVDINGNNYYDGGDLVVSTYSIKRGAKILSVCSGSGPGSCTAPSSPAQLDVTFKRPNPDAIICANGVCGSSYAMVTLEGTGGGIRTVVVRDNGQISVGE</sequence>
<evidence type="ECO:0008006" key="4">
    <source>
        <dbReference type="Google" id="ProtNLM"/>
    </source>
</evidence>
<dbReference type="PROSITE" id="PS00409">
    <property type="entry name" value="PROKAR_NTER_METHYL"/>
    <property type="match status" value="1"/>
</dbReference>
<dbReference type="Pfam" id="PF07963">
    <property type="entry name" value="N_methyl"/>
    <property type="match status" value="1"/>
</dbReference>
<dbReference type="InterPro" id="IPR012902">
    <property type="entry name" value="N_methyl_site"/>
</dbReference>
<dbReference type="AlphaFoldDB" id="A0A1G2MN17"/>
<dbReference type="InterPro" id="IPR045584">
    <property type="entry name" value="Pilin-like"/>
</dbReference>
<keyword evidence="1" id="KW-0812">Transmembrane</keyword>
<dbReference type="SUPFAM" id="SSF54523">
    <property type="entry name" value="Pili subunits"/>
    <property type="match status" value="1"/>
</dbReference>